<organism evidence="1 2">
    <name type="scientific">Luteolibacter yonseiensis</name>
    <dbReference type="NCBI Taxonomy" id="1144680"/>
    <lineage>
        <taxon>Bacteria</taxon>
        <taxon>Pseudomonadati</taxon>
        <taxon>Verrucomicrobiota</taxon>
        <taxon>Verrucomicrobiia</taxon>
        <taxon>Verrucomicrobiales</taxon>
        <taxon>Verrucomicrobiaceae</taxon>
        <taxon>Luteolibacter</taxon>
    </lineage>
</organism>
<dbReference type="EMBL" id="JAENIK010000011">
    <property type="protein sequence ID" value="MBK1816111.1"/>
    <property type="molecule type" value="Genomic_DNA"/>
</dbReference>
<proteinExistence type="predicted"/>
<dbReference type="Proteomes" id="UP000600139">
    <property type="component" value="Unassembled WGS sequence"/>
</dbReference>
<dbReference type="RefSeq" id="WP_200351068.1">
    <property type="nucleotide sequence ID" value="NZ_BAABHZ010000006.1"/>
</dbReference>
<evidence type="ECO:0000313" key="2">
    <source>
        <dbReference type="Proteomes" id="UP000600139"/>
    </source>
</evidence>
<comment type="caution">
    <text evidence="1">The sequence shown here is derived from an EMBL/GenBank/DDBJ whole genome shotgun (WGS) entry which is preliminary data.</text>
</comment>
<dbReference type="GO" id="GO:0016788">
    <property type="term" value="F:hydrolase activity, acting on ester bonds"/>
    <property type="evidence" value="ECO:0007669"/>
    <property type="project" value="UniProtKB-ARBA"/>
</dbReference>
<dbReference type="AlphaFoldDB" id="A0A934VBN0"/>
<gene>
    <name evidence="1" type="ORF">JIN84_10850</name>
</gene>
<dbReference type="CDD" id="cd00229">
    <property type="entry name" value="SGNH_hydrolase"/>
    <property type="match status" value="1"/>
</dbReference>
<dbReference type="Gene3D" id="3.40.50.1110">
    <property type="entry name" value="SGNH hydrolase"/>
    <property type="match status" value="1"/>
</dbReference>
<dbReference type="InterPro" id="IPR036514">
    <property type="entry name" value="SGNH_hydro_sf"/>
</dbReference>
<sequence>MKSLFLHLVKISGILGFLGLNACSNQPQLPPGPYGSHPHEEIVRRVAEKTDLAVLFIGNSYSFGVPRAFTRLAAANGRKVRTAHATYSGWTLARHAANEATLAKIRNGRWDIVVIQEHSVIPSLPAGKRDAEMLPPLRSLVTEVRKQGAVPVLYQTWGRRDGNKDVRHDDFHKMTGRLRDGYEAAAKNAGCLVVVPVGDAWEREFSAGNGAELFMPDGSHPSVFGNEVTARAFYEAFFGK</sequence>
<name>A0A934VBN0_9BACT</name>
<dbReference type="SUPFAM" id="SSF52266">
    <property type="entry name" value="SGNH hydrolase"/>
    <property type="match status" value="1"/>
</dbReference>
<reference evidence="1" key="1">
    <citation type="submission" date="2021-01" db="EMBL/GenBank/DDBJ databases">
        <title>Modified the classification status of verrucomicrobia.</title>
        <authorList>
            <person name="Feng X."/>
        </authorList>
    </citation>
    <scope>NUCLEOTIDE SEQUENCE</scope>
    <source>
        <strain evidence="1">JCM 18052</strain>
    </source>
</reference>
<keyword evidence="2" id="KW-1185">Reference proteome</keyword>
<evidence type="ECO:0008006" key="3">
    <source>
        <dbReference type="Google" id="ProtNLM"/>
    </source>
</evidence>
<accession>A0A934VBN0</accession>
<protein>
    <recommendedName>
        <fullName evidence="3">SGNH/GDSL hydrolase family protein</fullName>
    </recommendedName>
</protein>
<evidence type="ECO:0000313" key="1">
    <source>
        <dbReference type="EMBL" id="MBK1816111.1"/>
    </source>
</evidence>